<keyword evidence="4" id="KW-1185">Reference proteome</keyword>
<dbReference type="Proteomes" id="UP001596067">
    <property type="component" value="Unassembled WGS sequence"/>
</dbReference>
<feature type="transmembrane region" description="Helical" evidence="2">
    <location>
        <begin position="338"/>
        <end position="358"/>
    </location>
</feature>
<feature type="transmembrane region" description="Helical" evidence="2">
    <location>
        <begin position="307"/>
        <end position="326"/>
    </location>
</feature>
<keyword evidence="2" id="KW-0472">Membrane</keyword>
<evidence type="ECO:0000256" key="1">
    <source>
        <dbReference type="SAM" id="MobiDB-lite"/>
    </source>
</evidence>
<dbReference type="EMBL" id="JBHSOD010000004">
    <property type="protein sequence ID" value="MFC5884441.1"/>
    <property type="molecule type" value="Genomic_DNA"/>
</dbReference>
<accession>A0ABW1ERJ8</accession>
<dbReference type="RefSeq" id="WP_313762654.1">
    <property type="nucleotide sequence ID" value="NZ_BAAAVH010000110.1"/>
</dbReference>
<evidence type="ECO:0000313" key="3">
    <source>
        <dbReference type="EMBL" id="MFC5884441.1"/>
    </source>
</evidence>
<comment type="caution">
    <text evidence="3">The sequence shown here is derived from an EMBL/GenBank/DDBJ whole genome shotgun (WGS) entry which is preliminary data.</text>
</comment>
<name>A0ABW1ERJ8_9ACTN</name>
<gene>
    <name evidence="3" type="ORF">ACFP0N_05490</name>
</gene>
<protein>
    <submittedName>
        <fullName evidence="3">Uncharacterized protein</fullName>
    </submittedName>
</protein>
<organism evidence="3 4">
    <name type="scientific">Kitasatospora aburaviensis</name>
    <dbReference type="NCBI Taxonomy" id="67265"/>
    <lineage>
        <taxon>Bacteria</taxon>
        <taxon>Bacillati</taxon>
        <taxon>Actinomycetota</taxon>
        <taxon>Actinomycetes</taxon>
        <taxon>Kitasatosporales</taxon>
        <taxon>Streptomycetaceae</taxon>
        <taxon>Kitasatospora</taxon>
    </lineage>
</organism>
<evidence type="ECO:0000256" key="2">
    <source>
        <dbReference type="SAM" id="Phobius"/>
    </source>
</evidence>
<proteinExistence type="predicted"/>
<keyword evidence="2" id="KW-1133">Transmembrane helix</keyword>
<evidence type="ECO:0000313" key="4">
    <source>
        <dbReference type="Proteomes" id="UP001596067"/>
    </source>
</evidence>
<feature type="region of interest" description="Disordered" evidence="1">
    <location>
        <begin position="108"/>
        <end position="140"/>
    </location>
</feature>
<keyword evidence="2" id="KW-0812">Transmembrane</keyword>
<sequence length="365" mass="39040">MTTPPAEHPAQLGLLDLTVDLSVPQVYSGTDFTVYLHIKNPFAVPVWVDSVELALPTQLFQRLTESPEPTPEERAVPAETAALQASVDRRTERIASLERELGRLPADDVTERESIRRETARLEDENSRDRERLDRAGGPLNVNTYNGSQVNVLGPMRRMNINAYDASTVNIHTPAEGGRGRVQLVGSLPPGTALEPGCTDVWTIRLGTGRSPFFVPASYRLQFTVIYGLAPRRTDLEDLAASTGADGAPGRRPVFSNTTALTVPLKAALWNVMTGGALGGAVGSIGRSLQEAQSLSALVHQHVGTTIGSLLLAVILSTAAIVFAARKSEAQSFVTVEDFWGGVLVGFLIGYSGTAAFAELTGVRA</sequence>
<reference evidence="4" key="1">
    <citation type="journal article" date="2019" name="Int. J. Syst. Evol. Microbiol.">
        <title>The Global Catalogue of Microorganisms (GCM) 10K type strain sequencing project: providing services to taxonomists for standard genome sequencing and annotation.</title>
        <authorList>
            <consortium name="The Broad Institute Genomics Platform"/>
            <consortium name="The Broad Institute Genome Sequencing Center for Infectious Disease"/>
            <person name="Wu L."/>
            <person name="Ma J."/>
        </authorList>
    </citation>
    <scope>NUCLEOTIDE SEQUENCE [LARGE SCALE GENOMIC DNA]</scope>
    <source>
        <strain evidence="4">CGMCC 4.1469</strain>
    </source>
</reference>
<feature type="compositionally biased region" description="Basic and acidic residues" evidence="1">
    <location>
        <begin position="108"/>
        <end position="135"/>
    </location>
</feature>